<feature type="chain" id="PRO_5029865336" description="Peptidase S1 domain-containing protein" evidence="7">
    <location>
        <begin position="30"/>
        <end position="347"/>
    </location>
</feature>
<dbReference type="OrthoDB" id="546450at2759"/>
<dbReference type="PROSITE" id="PS50240">
    <property type="entry name" value="TRYPSIN_DOM"/>
    <property type="match status" value="1"/>
</dbReference>
<reference evidence="9" key="1">
    <citation type="submission" date="2021-01" db="UniProtKB">
        <authorList>
            <consortium name="EnsemblMetazoa"/>
        </authorList>
    </citation>
    <scope>IDENTIFICATION</scope>
</reference>
<dbReference type="Pfam" id="PF00089">
    <property type="entry name" value="Trypsin"/>
    <property type="match status" value="1"/>
</dbReference>
<dbReference type="FunFam" id="2.40.10.10:FF:000054">
    <property type="entry name" value="Complement C1r subcomponent"/>
    <property type="match status" value="1"/>
</dbReference>
<sequence length="347" mass="38314">NISKLKDQGSIMHSLHFFIFAVVFSKTCGFQPPEFEKCDVEDDKHWFCKKGLQYFDNFCDQDESKAACKQTCNLCNGPPTPPPVPKPICGVSKVSQSRVVNGEDAPEGAYPWIASLQIRVAIENVKSHFCGGTLIHPKWVLTAAHCFDFGNFSMNAIMPFIHVELGIHDQDKEESTSQLRNIKNAFESPDLGVKDGTLYGDLLLLELDVPVMLNDRVNLPCLPDKEEYPTIGQSCVVAGWGIREYPSEKTGGILQQTRLPVVGPNHIGCHSNTEVICVGHGFGTQANGKQHPNACKGDSGGPLVCQQPNGSWKFVGVASYVHTYCKYYTAYAPVGKYLPWIKEHVPL</sequence>
<dbReference type="PROSITE" id="PS00134">
    <property type="entry name" value="TRYPSIN_HIS"/>
    <property type="match status" value="1"/>
</dbReference>
<feature type="signal peptide" evidence="7">
    <location>
        <begin position="1"/>
        <end position="29"/>
    </location>
</feature>
<comment type="subcellular location">
    <subcellularLocation>
        <location evidence="1">Secreted</location>
    </subcellularLocation>
</comment>
<dbReference type="PRINTS" id="PR00722">
    <property type="entry name" value="CHYMOTRYPSIN"/>
</dbReference>
<evidence type="ECO:0000256" key="7">
    <source>
        <dbReference type="SAM" id="SignalP"/>
    </source>
</evidence>
<dbReference type="PANTHER" id="PTHR24252">
    <property type="entry name" value="ACROSIN-RELATED"/>
    <property type="match status" value="1"/>
</dbReference>
<dbReference type="SUPFAM" id="SSF50494">
    <property type="entry name" value="Trypsin-like serine proteases"/>
    <property type="match status" value="1"/>
</dbReference>
<dbReference type="InterPro" id="IPR001254">
    <property type="entry name" value="Trypsin_dom"/>
</dbReference>
<accession>A0A7M5WTY5</accession>
<dbReference type="InterPro" id="IPR018114">
    <property type="entry name" value="TRYPSIN_HIS"/>
</dbReference>
<keyword evidence="3 7" id="KW-0732">Signal</keyword>
<keyword evidence="2" id="KW-0964">Secreted</keyword>
<feature type="domain" description="Peptidase S1" evidence="8">
    <location>
        <begin position="99"/>
        <end position="346"/>
    </location>
</feature>
<name>A0A7M5WTY5_9CNID</name>
<dbReference type="GO" id="GO:0005576">
    <property type="term" value="C:extracellular region"/>
    <property type="evidence" value="ECO:0007669"/>
    <property type="project" value="UniProtKB-SubCell"/>
</dbReference>
<dbReference type="Proteomes" id="UP000594262">
    <property type="component" value="Unplaced"/>
</dbReference>
<keyword evidence="5" id="KW-0325">Glycoprotein</keyword>
<evidence type="ECO:0000313" key="10">
    <source>
        <dbReference type="Proteomes" id="UP000594262"/>
    </source>
</evidence>
<dbReference type="PANTHER" id="PTHR24252:SF7">
    <property type="entry name" value="HYALIN"/>
    <property type="match status" value="1"/>
</dbReference>
<dbReference type="GO" id="GO:0004252">
    <property type="term" value="F:serine-type endopeptidase activity"/>
    <property type="evidence" value="ECO:0007669"/>
    <property type="project" value="InterPro"/>
</dbReference>
<dbReference type="GO" id="GO:0006508">
    <property type="term" value="P:proteolysis"/>
    <property type="evidence" value="ECO:0007669"/>
    <property type="project" value="UniProtKB-KW"/>
</dbReference>
<keyword evidence="4" id="KW-1015">Disulfide bond</keyword>
<evidence type="ECO:0000256" key="6">
    <source>
        <dbReference type="RuleBase" id="RU363034"/>
    </source>
</evidence>
<keyword evidence="6" id="KW-0645">Protease</keyword>
<evidence type="ECO:0000256" key="2">
    <source>
        <dbReference type="ARBA" id="ARBA00022525"/>
    </source>
</evidence>
<evidence type="ECO:0000256" key="1">
    <source>
        <dbReference type="ARBA" id="ARBA00004613"/>
    </source>
</evidence>
<dbReference type="AlphaFoldDB" id="A0A7M5WTY5"/>
<proteinExistence type="predicted"/>
<keyword evidence="10" id="KW-1185">Reference proteome</keyword>
<evidence type="ECO:0000256" key="5">
    <source>
        <dbReference type="ARBA" id="ARBA00023180"/>
    </source>
</evidence>
<keyword evidence="6" id="KW-0720">Serine protease</keyword>
<dbReference type="FunFam" id="2.40.10.10:FF:000005">
    <property type="entry name" value="Serine protease 37"/>
    <property type="match status" value="1"/>
</dbReference>
<evidence type="ECO:0000259" key="8">
    <source>
        <dbReference type="PROSITE" id="PS50240"/>
    </source>
</evidence>
<evidence type="ECO:0000313" key="9">
    <source>
        <dbReference type="EnsemblMetazoa" id="CLYHEMP013078.1"/>
    </source>
</evidence>
<evidence type="ECO:0000256" key="4">
    <source>
        <dbReference type="ARBA" id="ARBA00023157"/>
    </source>
</evidence>
<dbReference type="InterPro" id="IPR033116">
    <property type="entry name" value="TRYPSIN_SER"/>
</dbReference>
<protein>
    <recommendedName>
        <fullName evidence="8">Peptidase S1 domain-containing protein</fullName>
    </recommendedName>
</protein>
<dbReference type="EnsemblMetazoa" id="CLYHEMT013078.1">
    <property type="protein sequence ID" value="CLYHEMP013078.1"/>
    <property type="gene ID" value="CLYHEMG013078"/>
</dbReference>
<organism evidence="9 10">
    <name type="scientific">Clytia hemisphaerica</name>
    <dbReference type="NCBI Taxonomy" id="252671"/>
    <lineage>
        <taxon>Eukaryota</taxon>
        <taxon>Metazoa</taxon>
        <taxon>Cnidaria</taxon>
        <taxon>Hydrozoa</taxon>
        <taxon>Hydroidolina</taxon>
        <taxon>Leptothecata</taxon>
        <taxon>Obeliida</taxon>
        <taxon>Clytiidae</taxon>
        <taxon>Clytia</taxon>
    </lineage>
</organism>
<keyword evidence="6" id="KW-0378">Hydrolase</keyword>
<dbReference type="InterPro" id="IPR009003">
    <property type="entry name" value="Peptidase_S1_PA"/>
</dbReference>
<dbReference type="CDD" id="cd00190">
    <property type="entry name" value="Tryp_SPc"/>
    <property type="match status" value="1"/>
</dbReference>
<dbReference type="Gene3D" id="2.40.10.10">
    <property type="entry name" value="Trypsin-like serine proteases"/>
    <property type="match status" value="1"/>
</dbReference>
<dbReference type="PROSITE" id="PS00135">
    <property type="entry name" value="TRYPSIN_SER"/>
    <property type="match status" value="1"/>
</dbReference>
<dbReference type="InterPro" id="IPR043504">
    <property type="entry name" value="Peptidase_S1_PA_chymotrypsin"/>
</dbReference>
<evidence type="ECO:0000256" key="3">
    <source>
        <dbReference type="ARBA" id="ARBA00022729"/>
    </source>
</evidence>
<dbReference type="SMART" id="SM00020">
    <property type="entry name" value="Tryp_SPc"/>
    <property type="match status" value="1"/>
</dbReference>
<dbReference type="InterPro" id="IPR001314">
    <property type="entry name" value="Peptidase_S1A"/>
</dbReference>